<dbReference type="InterPro" id="IPR008144">
    <property type="entry name" value="Guanylate_kin-like_dom"/>
</dbReference>
<organism evidence="15 16">
    <name type="scientific">Eptatretus burgeri</name>
    <name type="common">Inshore hagfish</name>
    <dbReference type="NCBI Taxonomy" id="7764"/>
    <lineage>
        <taxon>Eukaryota</taxon>
        <taxon>Metazoa</taxon>
        <taxon>Chordata</taxon>
        <taxon>Craniata</taxon>
        <taxon>Vertebrata</taxon>
        <taxon>Cyclostomata</taxon>
        <taxon>Myxini</taxon>
        <taxon>Myxiniformes</taxon>
        <taxon>Myxinidae</taxon>
        <taxon>Eptatretinae</taxon>
        <taxon>Eptatretus</taxon>
    </lineage>
</organism>
<dbReference type="GO" id="GO:0004385">
    <property type="term" value="F:GMP kinase activity"/>
    <property type="evidence" value="ECO:0007669"/>
    <property type="project" value="UniProtKB-EC"/>
</dbReference>
<evidence type="ECO:0000256" key="6">
    <source>
        <dbReference type="ARBA" id="ARBA00022490"/>
    </source>
</evidence>
<evidence type="ECO:0000313" key="16">
    <source>
        <dbReference type="Proteomes" id="UP000694388"/>
    </source>
</evidence>
<dbReference type="EC" id="2.7.4.8" evidence="4"/>
<reference evidence="15" key="1">
    <citation type="submission" date="2025-08" db="UniProtKB">
        <authorList>
            <consortium name="Ensembl"/>
        </authorList>
    </citation>
    <scope>IDENTIFICATION</scope>
</reference>
<sequence>MPELNPILAEAPRENETGDMSRLLHSFFRWTGDEPAVTWIITRGRITIMKSQRIISPAPGTTPAAFTTILKPEAFSEISFSRWGINTGMSQPRPVVLSGPSGAGKSTLLKRLMKEFEDVFGLSVSHTTRKPRPGEVDGTDYHFVMRDKMERCIKAGEFLEHAEFSGNLYGTSKWAVKAVQEQNRICILDVDLQGVKNIKTTTINPIYISVQPPSLQILETRLRGRQTETEDAIQRRLHTARQDMEMSKEQGMFDEVIVNDDLEEAYLKLKDLLKEEIQKAESIRK</sequence>
<proteinExistence type="inferred from homology"/>
<comment type="subcellular location">
    <subcellularLocation>
        <location evidence="2">Cytoplasm</location>
        <location evidence="2">Cytosol</location>
    </subcellularLocation>
    <subcellularLocation>
        <location evidence="1">Photoreceptor inner segment</location>
    </subcellularLocation>
</comment>
<keyword evidence="10" id="KW-0067">ATP-binding</keyword>
<comment type="subunit">
    <text evidence="13">Monomer. Interacts with RD3.</text>
</comment>
<name>A0A8C4N361_EPTBU</name>
<evidence type="ECO:0000256" key="5">
    <source>
        <dbReference type="ARBA" id="ARBA00016296"/>
    </source>
</evidence>
<reference evidence="15" key="2">
    <citation type="submission" date="2025-09" db="UniProtKB">
        <authorList>
            <consortium name="Ensembl"/>
        </authorList>
    </citation>
    <scope>IDENTIFICATION</scope>
</reference>
<dbReference type="GO" id="GO:0005829">
    <property type="term" value="C:cytosol"/>
    <property type="evidence" value="ECO:0007669"/>
    <property type="project" value="UniProtKB-SubCell"/>
</dbReference>
<dbReference type="FunFam" id="3.30.63.10:FF:000002">
    <property type="entry name" value="Guanylate kinase 1"/>
    <property type="match status" value="1"/>
</dbReference>
<evidence type="ECO:0000256" key="3">
    <source>
        <dbReference type="ARBA" id="ARBA00005790"/>
    </source>
</evidence>
<evidence type="ECO:0000256" key="13">
    <source>
        <dbReference type="ARBA" id="ARBA00065898"/>
    </source>
</evidence>
<evidence type="ECO:0000256" key="1">
    <source>
        <dbReference type="ARBA" id="ARBA00004437"/>
    </source>
</evidence>
<keyword evidence="8" id="KW-0547">Nucleotide-binding</keyword>
<dbReference type="PANTHER" id="PTHR23117:SF13">
    <property type="entry name" value="GUANYLATE KINASE"/>
    <property type="match status" value="1"/>
</dbReference>
<protein>
    <recommendedName>
        <fullName evidence="5">Guanylate kinase</fullName>
        <ecNumber evidence="4">2.7.4.8</ecNumber>
    </recommendedName>
    <alternativeName>
        <fullName evidence="11">GMP kinase</fullName>
    </alternativeName>
</protein>
<dbReference type="InterPro" id="IPR008145">
    <property type="entry name" value="GK/Ca_channel_bsu"/>
</dbReference>
<dbReference type="SUPFAM" id="SSF52540">
    <property type="entry name" value="P-loop containing nucleoside triphosphate hydrolases"/>
    <property type="match status" value="1"/>
</dbReference>
<evidence type="ECO:0000256" key="8">
    <source>
        <dbReference type="ARBA" id="ARBA00022741"/>
    </source>
</evidence>
<dbReference type="InterPro" id="IPR020590">
    <property type="entry name" value="Guanylate_kinase_CS"/>
</dbReference>
<dbReference type="Gene3D" id="3.40.50.300">
    <property type="entry name" value="P-loop containing nucleotide triphosphate hydrolases"/>
    <property type="match status" value="1"/>
</dbReference>
<dbReference type="Pfam" id="PF00625">
    <property type="entry name" value="Guanylate_kin"/>
    <property type="match status" value="1"/>
</dbReference>
<dbReference type="GeneTree" id="ENSGT00940000155815"/>
<dbReference type="InterPro" id="IPR017665">
    <property type="entry name" value="Guanylate_kinase"/>
</dbReference>
<dbReference type="PROSITE" id="PS00856">
    <property type="entry name" value="GUANYLATE_KINASE_1"/>
    <property type="match status" value="1"/>
</dbReference>
<dbReference type="PROSITE" id="PS50052">
    <property type="entry name" value="GUANYLATE_KINASE_2"/>
    <property type="match status" value="1"/>
</dbReference>
<keyword evidence="9" id="KW-0418">Kinase</keyword>
<evidence type="ECO:0000313" key="15">
    <source>
        <dbReference type="Ensembl" id="ENSEBUP00000000587.1"/>
    </source>
</evidence>
<dbReference type="Ensembl" id="ENSEBUT00000000889.1">
    <property type="protein sequence ID" value="ENSEBUP00000000587.1"/>
    <property type="gene ID" value="ENSEBUG00000000700.1"/>
</dbReference>
<evidence type="ECO:0000256" key="11">
    <source>
        <dbReference type="ARBA" id="ARBA00030128"/>
    </source>
</evidence>
<keyword evidence="16" id="KW-1185">Reference proteome</keyword>
<evidence type="ECO:0000256" key="9">
    <source>
        <dbReference type="ARBA" id="ARBA00022777"/>
    </source>
</evidence>
<dbReference type="SMART" id="SM00072">
    <property type="entry name" value="GuKc"/>
    <property type="match status" value="1"/>
</dbReference>
<dbReference type="CDD" id="cd00071">
    <property type="entry name" value="GMPK"/>
    <property type="match status" value="1"/>
</dbReference>
<dbReference type="FunFam" id="3.40.50.300:FF:000879">
    <property type="entry name" value="Guanylate kinase 1"/>
    <property type="match status" value="1"/>
</dbReference>
<comment type="catalytic activity">
    <reaction evidence="12">
        <text>GMP + ATP = GDP + ADP</text>
        <dbReference type="Rhea" id="RHEA:20780"/>
        <dbReference type="ChEBI" id="CHEBI:30616"/>
        <dbReference type="ChEBI" id="CHEBI:58115"/>
        <dbReference type="ChEBI" id="CHEBI:58189"/>
        <dbReference type="ChEBI" id="CHEBI:456216"/>
        <dbReference type="EC" id="2.7.4.8"/>
    </reaction>
</comment>
<accession>A0A8C4N361</accession>
<dbReference type="Proteomes" id="UP000694388">
    <property type="component" value="Unplaced"/>
</dbReference>
<dbReference type="GO" id="GO:0005524">
    <property type="term" value="F:ATP binding"/>
    <property type="evidence" value="ECO:0007669"/>
    <property type="project" value="UniProtKB-KW"/>
</dbReference>
<dbReference type="GO" id="GO:0001917">
    <property type="term" value="C:photoreceptor inner segment"/>
    <property type="evidence" value="ECO:0007669"/>
    <property type="project" value="UniProtKB-SubCell"/>
</dbReference>
<dbReference type="PANTHER" id="PTHR23117">
    <property type="entry name" value="GUANYLATE KINASE-RELATED"/>
    <property type="match status" value="1"/>
</dbReference>
<keyword evidence="6" id="KW-0963">Cytoplasm</keyword>
<evidence type="ECO:0000259" key="14">
    <source>
        <dbReference type="PROSITE" id="PS50052"/>
    </source>
</evidence>
<evidence type="ECO:0000256" key="7">
    <source>
        <dbReference type="ARBA" id="ARBA00022679"/>
    </source>
</evidence>
<dbReference type="AlphaFoldDB" id="A0A8C4N361"/>
<dbReference type="NCBIfam" id="TIGR03263">
    <property type="entry name" value="guanyl_kin"/>
    <property type="match status" value="1"/>
</dbReference>
<evidence type="ECO:0000256" key="10">
    <source>
        <dbReference type="ARBA" id="ARBA00022840"/>
    </source>
</evidence>
<comment type="similarity">
    <text evidence="3">Belongs to the guanylate kinase family.</text>
</comment>
<evidence type="ECO:0000256" key="12">
    <source>
        <dbReference type="ARBA" id="ARBA00048594"/>
    </source>
</evidence>
<evidence type="ECO:0000256" key="4">
    <source>
        <dbReference type="ARBA" id="ARBA00012961"/>
    </source>
</evidence>
<dbReference type="InterPro" id="IPR027417">
    <property type="entry name" value="P-loop_NTPase"/>
</dbReference>
<evidence type="ECO:0000256" key="2">
    <source>
        <dbReference type="ARBA" id="ARBA00004514"/>
    </source>
</evidence>
<keyword evidence="7" id="KW-0808">Transferase</keyword>
<feature type="domain" description="Guanylate kinase-like" evidence="14">
    <location>
        <begin position="92"/>
        <end position="274"/>
    </location>
</feature>